<sequence>MNVSYACSLSMMLRYPVTIAMDRSKWEKILTCFQASARGYLVRNEVRRAREDFEDIVKEIDGGLAHVEWRETVIPIPHFSYTDGPFLRASSSASKASNPGLDVCASPPRPSSASLSEERGGHRVLLEKIEAERDDSQSKGRTSVSNDYFHSSNVRGDEEGQNESTVGEKDGDSTTVWSSLELDMNYGHSHKGPRQYCLAQEVPCTPEALRLHRNTLTMELVWLQQAIGSRKKYLSLKDSLSVS</sequence>
<feature type="region of interest" description="Disordered" evidence="1">
    <location>
        <begin position="91"/>
        <end position="173"/>
    </location>
</feature>
<dbReference type="InterPro" id="IPR042506">
    <property type="entry name" value="IQCC"/>
</dbReference>
<dbReference type="Ensembl" id="ENSSLUT00000060724.1">
    <property type="protein sequence ID" value="ENSSLUP00000059037.1"/>
    <property type="gene ID" value="ENSSLUG00000025288.1"/>
</dbReference>
<feature type="compositionally biased region" description="Basic and acidic residues" evidence="1">
    <location>
        <begin position="116"/>
        <end position="138"/>
    </location>
</feature>
<dbReference type="GeneTree" id="ENSGT00390000017195"/>
<proteinExistence type="predicted"/>
<gene>
    <name evidence="2" type="primary">iqcc</name>
</gene>
<dbReference type="OrthoDB" id="6161953at2759"/>
<dbReference type="KEGG" id="sluc:116037744"/>
<dbReference type="Proteomes" id="UP000694568">
    <property type="component" value="Unplaced"/>
</dbReference>
<dbReference type="AlphaFoldDB" id="A0A8D0DH82"/>
<dbReference type="PANTHER" id="PTHR16049">
    <property type="entry name" value="IQ DOMAIN-CONTAINING PROTEIN C"/>
    <property type="match status" value="1"/>
</dbReference>
<accession>A0A8D0DH82</accession>
<organism evidence="2 3">
    <name type="scientific">Sander lucioperca</name>
    <name type="common">Pike-perch</name>
    <name type="synonym">Perca lucioperca</name>
    <dbReference type="NCBI Taxonomy" id="283035"/>
    <lineage>
        <taxon>Eukaryota</taxon>
        <taxon>Metazoa</taxon>
        <taxon>Chordata</taxon>
        <taxon>Craniata</taxon>
        <taxon>Vertebrata</taxon>
        <taxon>Euteleostomi</taxon>
        <taxon>Actinopterygii</taxon>
        <taxon>Neopterygii</taxon>
        <taxon>Teleostei</taxon>
        <taxon>Neoteleostei</taxon>
        <taxon>Acanthomorphata</taxon>
        <taxon>Eupercaria</taxon>
        <taxon>Perciformes</taxon>
        <taxon>Percoidei</taxon>
        <taxon>Percidae</taxon>
        <taxon>Luciopercinae</taxon>
        <taxon>Sander</taxon>
    </lineage>
</organism>
<name>A0A8D0DH82_SANLU</name>
<protein>
    <submittedName>
        <fullName evidence="2">IQ motif containing C</fullName>
    </submittedName>
</protein>
<dbReference type="CTD" id="55721"/>
<evidence type="ECO:0000313" key="3">
    <source>
        <dbReference type="Proteomes" id="UP000694568"/>
    </source>
</evidence>
<evidence type="ECO:0000313" key="2">
    <source>
        <dbReference type="Ensembl" id="ENSSLUP00000059037.1"/>
    </source>
</evidence>
<feature type="compositionally biased region" description="Polar residues" evidence="1">
    <location>
        <begin position="139"/>
        <end position="154"/>
    </location>
</feature>
<dbReference type="PANTHER" id="PTHR16049:SF8">
    <property type="entry name" value="IQ DOMAIN-CONTAINING PROTEIN C"/>
    <property type="match status" value="1"/>
</dbReference>
<keyword evidence="3" id="KW-1185">Reference proteome</keyword>
<reference evidence="2" key="2">
    <citation type="submission" date="2025-09" db="UniProtKB">
        <authorList>
            <consortium name="Ensembl"/>
        </authorList>
    </citation>
    <scope>IDENTIFICATION</scope>
</reference>
<evidence type="ECO:0000256" key="1">
    <source>
        <dbReference type="SAM" id="MobiDB-lite"/>
    </source>
</evidence>
<dbReference type="GeneID" id="116037744"/>
<dbReference type="PROSITE" id="PS50096">
    <property type="entry name" value="IQ"/>
    <property type="match status" value="1"/>
</dbReference>
<reference evidence="2" key="1">
    <citation type="submission" date="2025-08" db="UniProtKB">
        <authorList>
            <consortium name="Ensembl"/>
        </authorList>
    </citation>
    <scope>IDENTIFICATION</scope>
</reference>
<dbReference type="RefSeq" id="XP_031137597.1">
    <property type="nucleotide sequence ID" value="XM_031281737.2"/>
</dbReference>